<feature type="transmembrane region" description="Helical" evidence="1">
    <location>
        <begin position="49"/>
        <end position="73"/>
    </location>
</feature>
<dbReference type="EMBL" id="ABOO01000092">
    <property type="protein sequence ID" value="EDT70047.1"/>
    <property type="molecule type" value="Genomic_DNA"/>
</dbReference>
<proteinExistence type="predicted"/>
<evidence type="ECO:0000313" key="3">
    <source>
        <dbReference type="Proteomes" id="UP000003188"/>
    </source>
</evidence>
<dbReference type="RefSeq" id="WP_003476548.1">
    <property type="nucleotide sequence ID" value="NZ_ABOO01000092.1"/>
</dbReference>
<reference evidence="2 3" key="1">
    <citation type="submission" date="2008-03" db="EMBL/GenBank/DDBJ databases">
        <authorList>
            <person name="Paulsen I."/>
            <person name="Sebastian Y."/>
        </authorList>
    </citation>
    <scope>NUCLEOTIDE SEQUENCE [LARGE SCALE GENOMIC DNA]</scope>
    <source>
        <strain evidence="3">D str. JGS1721</strain>
    </source>
</reference>
<feature type="transmembrane region" description="Helical" evidence="1">
    <location>
        <begin position="211"/>
        <end position="229"/>
    </location>
</feature>
<sequence>MPLKLEFKRSLNNKSFLFCFLTVLLSFVLGYILLISIDKIESVTIQQLFFSVYTVFTQLGMMIFSIIIIYFINSDYKEKNILFYKILGVDAKSYFLSKVMILILWYSISIILISTIVCFLYNNFSYLFIMINYLENSIIYIILIVSMFSFLFKNMLVVFCTNFFIWIMSIVMLTVFPNFKYIAYFDASNEVYNILEKYLEVGKTNWSTINLLLYNLIIFIIVFFVITIFSKRWTKNGV</sequence>
<feature type="transmembrane region" description="Helical" evidence="1">
    <location>
        <begin position="128"/>
        <end position="148"/>
    </location>
</feature>
<gene>
    <name evidence="2" type="ORF">CJD_A0097</name>
</gene>
<evidence type="ECO:0000313" key="2">
    <source>
        <dbReference type="EMBL" id="EDT70047.1"/>
    </source>
</evidence>
<dbReference type="Proteomes" id="UP000003188">
    <property type="component" value="Unassembled WGS sequence"/>
</dbReference>
<dbReference type="AlphaFoldDB" id="B1V814"/>
<keyword evidence="1" id="KW-0472">Membrane</keyword>
<feature type="transmembrane region" description="Helical" evidence="1">
    <location>
        <begin position="16"/>
        <end position="37"/>
    </location>
</feature>
<evidence type="ECO:0000256" key="1">
    <source>
        <dbReference type="SAM" id="Phobius"/>
    </source>
</evidence>
<feature type="transmembrane region" description="Helical" evidence="1">
    <location>
        <begin position="155"/>
        <end position="176"/>
    </location>
</feature>
<keyword evidence="1" id="KW-1133">Transmembrane helix</keyword>
<organism evidence="2 3">
    <name type="scientific">Clostridium perfringens D str. JGS1721</name>
    <dbReference type="NCBI Taxonomy" id="488537"/>
    <lineage>
        <taxon>Bacteria</taxon>
        <taxon>Bacillati</taxon>
        <taxon>Bacillota</taxon>
        <taxon>Clostridia</taxon>
        <taxon>Eubacteriales</taxon>
        <taxon>Clostridiaceae</taxon>
        <taxon>Clostridium</taxon>
    </lineage>
</organism>
<name>B1V814_CLOPF</name>
<feature type="transmembrane region" description="Helical" evidence="1">
    <location>
        <begin position="94"/>
        <end position="122"/>
    </location>
</feature>
<protein>
    <submittedName>
        <fullName evidence="2">Putative membrane protein</fullName>
    </submittedName>
</protein>
<keyword evidence="1" id="KW-0812">Transmembrane</keyword>
<accession>B1V814</accession>
<comment type="caution">
    <text evidence="2">The sequence shown here is derived from an EMBL/GenBank/DDBJ whole genome shotgun (WGS) entry which is preliminary data.</text>
</comment>